<evidence type="ECO:0000256" key="2">
    <source>
        <dbReference type="ARBA" id="ARBA00023125"/>
    </source>
</evidence>
<dbReference type="PRINTS" id="PR00455">
    <property type="entry name" value="HTHTETR"/>
</dbReference>
<dbReference type="InterPro" id="IPR009057">
    <property type="entry name" value="Homeodomain-like_sf"/>
</dbReference>
<dbReference type="SUPFAM" id="SSF48498">
    <property type="entry name" value="Tetracyclin repressor-like, C-terminal domain"/>
    <property type="match status" value="1"/>
</dbReference>
<dbReference type="EMBL" id="WPIN01000016">
    <property type="protein sequence ID" value="MVM34530.1"/>
    <property type="molecule type" value="Genomic_DNA"/>
</dbReference>
<dbReference type="RefSeq" id="WP_157589348.1">
    <property type="nucleotide sequence ID" value="NZ_WPIN01000016.1"/>
</dbReference>
<feature type="DNA-binding region" description="H-T-H motif" evidence="4">
    <location>
        <begin position="25"/>
        <end position="44"/>
    </location>
</feature>
<evidence type="ECO:0000259" key="5">
    <source>
        <dbReference type="PROSITE" id="PS50977"/>
    </source>
</evidence>
<dbReference type="Proteomes" id="UP000436006">
    <property type="component" value="Unassembled WGS sequence"/>
</dbReference>
<evidence type="ECO:0000313" key="7">
    <source>
        <dbReference type="Proteomes" id="UP000436006"/>
    </source>
</evidence>
<dbReference type="PANTHER" id="PTHR47506">
    <property type="entry name" value="TRANSCRIPTIONAL REGULATORY PROTEIN"/>
    <property type="match status" value="1"/>
</dbReference>
<dbReference type="SUPFAM" id="SSF46689">
    <property type="entry name" value="Homeodomain-like"/>
    <property type="match status" value="1"/>
</dbReference>
<evidence type="ECO:0000256" key="3">
    <source>
        <dbReference type="ARBA" id="ARBA00023163"/>
    </source>
</evidence>
<dbReference type="Gene3D" id="1.10.357.10">
    <property type="entry name" value="Tetracycline Repressor, domain 2"/>
    <property type="match status" value="1"/>
</dbReference>
<keyword evidence="3" id="KW-0804">Transcription</keyword>
<evidence type="ECO:0000256" key="4">
    <source>
        <dbReference type="PROSITE-ProRule" id="PRU00335"/>
    </source>
</evidence>
<gene>
    <name evidence="6" type="ORF">GO755_31160</name>
</gene>
<organism evidence="6 7">
    <name type="scientific">Spirosoma arboris</name>
    <dbReference type="NCBI Taxonomy" id="2682092"/>
    <lineage>
        <taxon>Bacteria</taxon>
        <taxon>Pseudomonadati</taxon>
        <taxon>Bacteroidota</taxon>
        <taxon>Cytophagia</taxon>
        <taxon>Cytophagales</taxon>
        <taxon>Cytophagaceae</taxon>
        <taxon>Spirosoma</taxon>
    </lineage>
</organism>
<reference evidence="6 7" key="1">
    <citation type="submission" date="2019-12" db="EMBL/GenBank/DDBJ databases">
        <title>Spirosoma sp. HMF4905 genome sequencing and assembly.</title>
        <authorList>
            <person name="Kang H."/>
            <person name="Cha I."/>
            <person name="Kim H."/>
            <person name="Joh K."/>
        </authorList>
    </citation>
    <scope>NUCLEOTIDE SEQUENCE [LARGE SCALE GENOMIC DNA]</scope>
    <source>
        <strain evidence="6 7">HMF4905</strain>
    </source>
</reference>
<dbReference type="InterPro" id="IPR023772">
    <property type="entry name" value="DNA-bd_HTH_TetR-type_CS"/>
</dbReference>
<proteinExistence type="predicted"/>
<evidence type="ECO:0000313" key="6">
    <source>
        <dbReference type="EMBL" id="MVM34530.1"/>
    </source>
</evidence>
<dbReference type="PROSITE" id="PS50977">
    <property type="entry name" value="HTH_TETR_2"/>
    <property type="match status" value="1"/>
</dbReference>
<sequence length="203" mass="23699">MNDSRDHILTTSLKLFLQKSFKEVTMKEIVEHTGLSKGAFYHYFTSKEQVFMEVINHFFREYLHEDYSQLPTESLAGFYQSILVNLDRRNEGAFFTSTGEPNDEEAFNINHYYLLFDAIRMLPAFKQKQLDHQQEEFASWTTVVTKARSNGEIRSAMTDEQIAKLFIYLSDGVGINYVMTEGLSKVRQELQSLWDGLYNTLKD</sequence>
<protein>
    <submittedName>
        <fullName evidence="6">TetR family transcriptional regulator</fullName>
    </submittedName>
</protein>
<dbReference type="InterPro" id="IPR001647">
    <property type="entry name" value="HTH_TetR"/>
</dbReference>
<keyword evidence="1" id="KW-0805">Transcription regulation</keyword>
<name>A0A7K1SL45_9BACT</name>
<dbReference type="PANTHER" id="PTHR47506:SF1">
    <property type="entry name" value="HTH-TYPE TRANSCRIPTIONAL REGULATOR YJDC"/>
    <property type="match status" value="1"/>
</dbReference>
<evidence type="ECO:0000256" key="1">
    <source>
        <dbReference type="ARBA" id="ARBA00023015"/>
    </source>
</evidence>
<keyword evidence="2 4" id="KW-0238">DNA-binding</keyword>
<keyword evidence="7" id="KW-1185">Reference proteome</keyword>
<dbReference type="GO" id="GO:0003677">
    <property type="term" value="F:DNA binding"/>
    <property type="evidence" value="ECO:0007669"/>
    <property type="project" value="UniProtKB-UniRule"/>
</dbReference>
<accession>A0A7K1SL45</accession>
<dbReference type="Pfam" id="PF00440">
    <property type="entry name" value="TetR_N"/>
    <property type="match status" value="1"/>
</dbReference>
<dbReference type="AlphaFoldDB" id="A0A7K1SL45"/>
<dbReference type="InterPro" id="IPR036271">
    <property type="entry name" value="Tet_transcr_reg_TetR-rel_C_sf"/>
</dbReference>
<feature type="domain" description="HTH tetR-type" evidence="5">
    <location>
        <begin position="2"/>
        <end position="62"/>
    </location>
</feature>
<dbReference type="PROSITE" id="PS01081">
    <property type="entry name" value="HTH_TETR_1"/>
    <property type="match status" value="1"/>
</dbReference>
<comment type="caution">
    <text evidence="6">The sequence shown here is derived from an EMBL/GenBank/DDBJ whole genome shotgun (WGS) entry which is preliminary data.</text>
</comment>